<dbReference type="AlphaFoldDB" id="A0A9N8VUC6"/>
<keyword evidence="2" id="KW-1185">Reference proteome</keyword>
<evidence type="ECO:0000313" key="1">
    <source>
        <dbReference type="EMBL" id="CAG8466695.1"/>
    </source>
</evidence>
<name>A0A9N8VUC6_9GLOM</name>
<comment type="caution">
    <text evidence="1">The sequence shown here is derived from an EMBL/GenBank/DDBJ whole genome shotgun (WGS) entry which is preliminary data.</text>
</comment>
<feature type="non-terminal residue" evidence="1">
    <location>
        <position position="110"/>
    </location>
</feature>
<sequence length="110" mass="12550">RNTVDSDMTRLLPPRALWHGDKEPLGIAGDYYRSSISPCIDNRSLSSRCTMSLPHSQFRHQTRCLRDFNGLTLVGALSRILEDSTFIISTAKEEKNTFNRVFSKKHIIVI</sequence>
<dbReference type="Proteomes" id="UP000789342">
    <property type="component" value="Unassembled WGS sequence"/>
</dbReference>
<accession>A0A9N8VUC6</accession>
<organism evidence="1 2">
    <name type="scientific">Acaulospora morrowiae</name>
    <dbReference type="NCBI Taxonomy" id="94023"/>
    <lineage>
        <taxon>Eukaryota</taxon>
        <taxon>Fungi</taxon>
        <taxon>Fungi incertae sedis</taxon>
        <taxon>Mucoromycota</taxon>
        <taxon>Glomeromycotina</taxon>
        <taxon>Glomeromycetes</taxon>
        <taxon>Diversisporales</taxon>
        <taxon>Acaulosporaceae</taxon>
        <taxon>Acaulospora</taxon>
    </lineage>
</organism>
<protein>
    <submittedName>
        <fullName evidence="1">1061_t:CDS:1</fullName>
    </submittedName>
</protein>
<evidence type="ECO:0000313" key="2">
    <source>
        <dbReference type="Proteomes" id="UP000789342"/>
    </source>
</evidence>
<gene>
    <name evidence="1" type="ORF">AMORRO_LOCUS1662</name>
</gene>
<dbReference type="EMBL" id="CAJVPV010000631">
    <property type="protein sequence ID" value="CAG8466695.1"/>
    <property type="molecule type" value="Genomic_DNA"/>
</dbReference>
<reference evidence="1" key="1">
    <citation type="submission" date="2021-06" db="EMBL/GenBank/DDBJ databases">
        <authorList>
            <person name="Kallberg Y."/>
            <person name="Tangrot J."/>
            <person name="Rosling A."/>
        </authorList>
    </citation>
    <scope>NUCLEOTIDE SEQUENCE</scope>
    <source>
        <strain evidence="1">CL551</strain>
    </source>
</reference>
<proteinExistence type="predicted"/>